<dbReference type="OrthoDB" id="9802772at2"/>
<evidence type="ECO:0000256" key="6">
    <source>
        <dbReference type="ARBA" id="ARBA00022840"/>
    </source>
</evidence>
<dbReference type="GO" id="GO:0005886">
    <property type="term" value="C:plasma membrane"/>
    <property type="evidence" value="ECO:0007669"/>
    <property type="project" value="UniProtKB-SubCell"/>
</dbReference>
<dbReference type="GO" id="GO:0055085">
    <property type="term" value="P:transmembrane transport"/>
    <property type="evidence" value="ECO:0007669"/>
    <property type="project" value="UniProtKB-ARBA"/>
</dbReference>
<dbReference type="FunFam" id="3.40.50.300:FF:000016">
    <property type="entry name" value="Oligopeptide ABC transporter ATP-binding component"/>
    <property type="match status" value="1"/>
</dbReference>
<dbReference type="PROSITE" id="PS50893">
    <property type="entry name" value="ABC_TRANSPORTER_2"/>
    <property type="match status" value="1"/>
</dbReference>
<evidence type="ECO:0000256" key="2">
    <source>
        <dbReference type="ARBA" id="ARBA00005417"/>
    </source>
</evidence>
<evidence type="ECO:0000256" key="4">
    <source>
        <dbReference type="ARBA" id="ARBA00022475"/>
    </source>
</evidence>
<keyword evidence="10" id="KW-1185">Reference proteome</keyword>
<dbReference type="PANTHER" id="PTHR43297">
    <property type="entry name" value="OLIGOPEPTIDE TRANSPORT ATP-BINDING PROTEIN APPD"/>
    <property type="match status" value="1"/>
</dbReference>
<dbReference type="InterPro" id="IPR003593">
    <property type="entry name" value="AAA+_ATPase"/>
</dbReference>
<evidence type="ECO:0000256" key="3">
    <source>
        <dbReference type="ARBA" id="ARBA00022448"/>
    </source>
</evidence>
<dbReference type="InterPro" id="IPR017871">
    <property type="entry name" value="ABC_transporter-like_CS"/>
</dbReference>
<dbReference type="InterPro" id="IPR027417">
    <property type="entry name" value="P-loop_NTPase"/>
</dbReference>
<feature type="domain" description="ABC transporter" evidence="8">
    <location>
        <begin position="4"/>
        <end position="254"/>
    </location>
</feature>
<organism evidence="9 10">
    <name type="scientific">Lampropedia puyangensis</name>
    <dbReference type="NCBI Taxonomy" id="1330072"/>
    <lineage>
        <taxon>Bacteria</taxon>
        <taxon>Pseudomonadati</taxon>
        <taxon>Pseudomonadota</taxon>
        <taxon>Betaproteobacteria</taxon>
        <taxon>Burkholderiales</taxon>
        <taxon>Comamonadaceae</taxon>
        <taxon>Lampropedia</taxon>
    </lineage>
</organism>
<dbReference type="InterPro" id="IPR013563">
    <property type="entry name" value="Oligopep_ABC_C"/>
</dbReference>
<name>A0A4S8EWV9_9BURK</name>
<evidence type="ECO:0000259" key="8">
    <source>
        <dbReference type="PROSITE" id="PS50893"/>
    </source>
</evidence>
<keyword evidence="3" id="KW-0813">Transport</keyword>
<dbReference type="Pfam" id="PF00005">
    <property type="entry name" value="ABC_tran"/>
    <property type="match status" value="1"/>
</dbReference>
<accession>A0A4S8EWV9</accession>
<dbReference type="PANTHER" id="PTHR43297:SF2">
    <property type="entry name" value="DIPEPTIDE TRANSPORT ATP-BINDING PROTEIN DPPD"/>
    <property type="match status" value="1"/>
</dbReference>
<dbReference type="InterPro" id="IPR003439">
    <property type="entry name" value="ABC_transporter-like_ATP-bd"/>
</dbReference>
<comment type="similarity">
    <text evidence="2">Belongs to the ABC transporter superfamily.</text>
</comment>
<protein>
    <submittedName>
        <fullName evidence="9">ABC transporter ATP-binding protein</fullName>
    </submittedName>
</protein>
<sequence>MALLDVSNLRVRFRAGRGFVTAVDGVSFQLQERETLAIVGESGCGKSVAAMALTRLLPASTTQVEGQVHLQSRELLGLPERQMRHVRGRQIATVFQDPSASFNPVLTVGEQIVEAIRMHESVSHRVAWQRATELLELVSIPEPGHRMAEYPHRFSGGMRQRAAIAMALAAQPKILIADEPTTALDVTIQAQILALLKRLQRELGMGLLLITHDLGVVAETADRVMIMYAGRKVEEQPVRHLFDQPQHPYTRKLMGARPRMDLDWPRPRPLLPEIPGMVPPLHAIAAQGCTFATRCHLATDHCRAQSPPLTFVPSDARGAGALVACWDAMQPAAAVAHEKAPHHYLQELAA</sequence>
<dbReference type="GO" id="GO:0016887">
    <property type="term" value="F:ATP hydrolysis activity"/>
    <property type="evidence" value="ECO:0007669"/>
    <property type="project" value="InterPro"/>
</dbReference>
<dbReference type="NCBIfam" id="TIGR01727">
    <property type="entry name" value="oligo_HPY"/>
    <property type="match status" value="1"/>
</dbReference>
<keyword evidence="7" id="KW-0472">Membrane</keyword>
<keyword evidence="5" id="KW-0547">Nucleotide-binding</keyword>
<reference evidence="9 10" key="1">
    <citation type="journal article" date="2015" name="Antonie Van Leeuwenhoek">
        <title>Lampropedia puyangensis sp. nov., isolated from symptomatic bark of Populus ? euramericana canker and emended description of Lampropedia hyalina (Ehrenberg 1832) Lee et al. 2004.</title>
        <authorList>
            <person name="Li Y."/>
            <person name="Wang T."/>
            <person name="Piao C.G."/>
            <person name="Wang L.F."/>
            <person name="Tian G.Z."/>
            <person name="Zhu T.H."/>
            <person name="Guo M.W."/>
        </authorList>
    </citation>
    <scope>NUCLEOTIDE SEQUENCE [LARGE SCALE GENOMIC DNA]</scope>
    <source>
        <strain evidence="9 10">2-bin</strain>
    </source>
</reference>
<dbReference type="Gene3D" id="3.40.50.300">
    <property type="entry name" value="P-loop containing nucleotide triphosphate hydrolases"/>
    <property type="match status" value="1"/>
</dbReference>
<dbReference type="AlphaFoldDB" id="A0A4S8EWV9"/>
<evidence type="ECO:0000256" key="1">
    <source>
        <dbReference type="ARBA" id="ARBA00004417"/>
    </source>
</evidence>
<dbReference type="GO" id="GO:0005524">
    <property type="term" value="F:ATP binding"/>
    <property type="evidence" value="ECO:0007669"/>
    <property type="project" value="UniProtKB-KW"/>
</dbReference>
<dbReference type="Proteomes" id="UP000308917">
    <property type="component" value="Unassembled WGS sequence"/>
</dbReference>
<dbReference type="SMART" id="SM00382">
    <property type="entry name" value="AAA"/>
    <property type="match status" value="1"/>
</dbReference>
<comment type="caution">
    <text evidence="9">The sequence shown here is derived from an EMBL/GenBank/DDBJ whole genome shotgun (WGS) entry which is preliminary data.</text>
</comment>
<evidence type="ECO:0000256" key="7">
    <source>
        <dbReference type="ARBA" id="ARBA00023136"/>
    </source>
</evidence>
<dbReference type="InterPro" id="IPR050388">
    <property type="entry name" value="ABC_Ni/Peptide_Import"/>
</dbReference>
<keyword evidence="4" id="KW-1003">Cell membrane</keyword>
<dbReference type="GO" id="GO:0015833">
    <property type="term" value="P:peptide transport"/>
    <property type="evidence" value="ECO:0007669"/>
    <property type="project" value="InterPro"/>
</dbReference>
<dbReference type="SUPFAM" id="SSF52540">
    <property type="entry name" value="P-loop containing nucleoside triphosphate hydrolases"/>
    <property type="match status" value="1"/>
</dbReference>
<keyword evidence="6 9" id="KW-0067">ATP-binding</keyword>
<evidence type="ECO:0000313" key="10">
    <source>
        <dbReference type="Proteomes" id="UP000308917"/>
    </source>
</evidence>
<evidence type="ECO:0000256" key="5">
    <source>
        <dbReference type="ARBA" id="ARBA00022741"/>
    </source>
</evidence>
<dbReference type="CDD" id="cd03257">
    <property type="entry name" value="ABC_NikE_OppD_transporters"/>
    <property type="match status" value="1"/>
</dbReference>
<dbReference type="EMBL" id="STFG01000023">
    <property type="protein sequence ID" value="THT98093.1"/>
    <property type="molecule type" value="Genomic_DNA"/>
</dbReference>
<evidence type="ECO:0000313" key="9">
    <source>
        <dbReference type="EMBL" id="THT98093.1"/>
    </source>
</evidence>
<gene>
    <name evidence="9" type="ORF">E9531_14935</name>
</gene>
<comment type="subcellular location">
    <subcellularLocation>
        <location evidence="1">Cell inner membrane</location>
        <topology evidence="1">Peripheral membrane protein</topology>
    </subcellularLocation>
</comment>
<proteinExistence type="inferred from homology"/>
<dbReference type="PROSITE" id="PS00211">
    <property type="entry name" value="ABC_TRANSPORTER_1"/>
    <property type="match status" value="1"/>
</dbReference>
<dbReference type="Pfam" id="PF08352">
    <property type="entry name" value="oligo_HPY"/>
    <property type="match status" value="1"/>
</dbReference>
<dbReference type="RefSeq" id="WP_136574575.1">
    <property type="nucleotide sequence ID" value="NZ_STFG01000023.1"/>
</dbReference>